<feature type="domain" description="LicD/FKTN/FKRP nucleotidyltransferase" evidence="1">
    <location>
        <begin position="27"/>
        <end position="247"/>
    </location>
</feature>
<organism evidence="2 3">
    <name type="scientific">Periweissella beninensis</name>
    <dbReference type="NCBI Taxonomy" id="504936"/>
    <lineage>
        <taxon>Bacteria</taxon>
        <taxon>Bacillati</taxon>
        <taxon>Bacillota</taxon>
        <taxon>Bacilli</taxon>
        <taxon>Lactobacillales</taxon>
        <taxon>Lactobacillaceae</taxon>
        <taxon>Periweissella</taxon>
    </lineage>
</organism>
<sequence>MKEYLTLQEIQARMLEIIKDIAKFAIENNLKFVLTGGSALGAVRHQGFIPWDDDADLALPREQYEFFLANYQPKIKDVELLWHTTDREWNYPYARIADTLTAPEIIYAQVKNGIFVDVFPIDHMSDNKFMQKVEYYQLKTIDILRNMVRKQHWNPNEPGLKIKKLIAPIAKLKSVGFYAKLMNAKAYQINKKHQSSKTAGLLTVIGVNGMREFGVAKWYTSTIWVPFCDTKLPIVKQYDAYLTKMYGDYLQEPPVESRKHHWNIYRL</sequence>
<dbReference type="PANTHER" id="PTHR43404">
    <property type="entry name" value="LIPOPOLYSACCHARIDE CHOLINEPHOSPHOTRANSFERASE LICD"/>
    <property type="match status" value="1"/>
</dbReference>
<dbReference type="EMBL" id="JAGMVS010000063">
    <property type="protein sequence ID" value="MCM2437445.1"/>
    <property type="molecule type" value="Genomic_DNA"/>
</dbReference>
<proteinExistence type="predicted"/>
<dbReference type="Pfam" id="PF04991">
    <property type="entry name" value="LicD"/>
    <property type="match status" value="1"/>
</dbReference>
<evidence type="ECO:0000313" key="3">
    <source>
        <dbReference type="Proteomes" id="UP001057481"/>
    </source>
</evidence>
<dbReference type="InterPro" id="IPR007074">
    <property type="entry name" value="LicD/FKTN/FKRP_NTP_transf"/>
</dbReference>
<name>A0ABT0VI00_9LACO</name>
<dbReference type="InterPro" id="IPR052942">
    <property type="entry name" value="LPS_cholinephosphotransferase"/>
</dbReference>
<gene>
    <name evidence="2" type="ORF">KAK10_05930</name>
</gene>
<dbReference type="RefSeq" id="WP_205143418.1">
    <property type="nucleotide sequence ID" value="NZ_JAFBDN010000006.1"/>
</dbReference>
<evidence type="ECO:0000313" key="2">
    <source>
        <dbReference type="EMBL" id="MCM2437445.1"/>
    </source>
</evidence>
<dbReference type="Proteomes" id="UP001057481">
    <property type="component" value="Unassembled WGS sequence"/>
</dbReference>
<protein>
    <submittedName>
        <fullName evidence="2">LicD family protein</fullName>
    </submittedName>
</protein>
<accession>A0ABT0VI00</accession>
<reference evidence="2" key="1">
    <citation type="submission" date="2021-04" db="EMBL/GenBank/DDBJ databases">
        <title>Taxonomic assessment of Weissella genus.</title>
        <authorList>
            <person name="Fanelli F."/>
            <person name="Chieffi D."/>
            <person name="Dell'Aquila A."/>
            <person name="Gyu-Sung C."/>
            <person name="Franz C.M.A.P."/>
            <person name="Fusco V."/>
        </authorList>
    </citation>
    <scope>NUCLEOTIDE SEQUENCE</scope>
    <source>
        <strain evidence="2">LMG 25373</strain>
    </source>
</reference>
<dbReference type="PANTHER" id="PTHR43404:SF2">
    <property type="entry name" value="LIPOPOLYSACCHARIDE CHOLINEPHOSPHOTRANSFERASE LICD"/>
    <property type="match status" value="1"/>
</dbReference>
<comment type="caution">
    <text evidence="2">The sequence shown here is derived from an EMBL/GenBank/DDBJ whole genome shotgun (WGS) entry which is preliminary data.</text>
</comment>
<keyword evidence="3" id="KW-1185">Reference proteome</keyword>
<evidence type="ECO:0000259" key="1">
    <source>
        <dbReference type="Pfam" id="PF04991"/>
    </source>
</evidence>